<sequence>MTHHHSPDRFDSVGFGDQPAPRGRDGSVRERPPWRDHLIRWFAPSVFLLAFMWLGGLLGMVGGRALVSGFGLIPRRLDGLHGILFSPLLHGGWGHLIGNTTALLVLSPVAAVVSRRPLRLMLWTWLGSGLINWLIGTPGVHIGASGIVYAFTAFLLVYGIVARRWIAVVVSLLVSLPLLGGTLLGMIPQAGLSWTGHIAGFLAGLVLALLWGRKDRRERGPSWLERAEMRAGIR</sequence>
<reference evidence="11 12" key="1">
    <citation type="submission" date="2017-02" db="EMBL/GenBank/DDBJ databases">
        <authorList>
            <person name="Peterson S.W."/>
        </authorList>
    </citation>
    <scope>NUCLEOTIDE SEQUENCE [LARGE SCALE GENOMIC DNA]</scope>
    <source>
        <strain evidence="11 12">2B3F</strain>
    </source>
</reference>
<evidence type="ECO:0000256" key="1">
    <source>
        <dbReference type="ARBA" id="ARBA00004141"/>
    </source>
</evidence>
<evidence type="ECO:0000256" key="3">
    <source>
        <dbReference type="ARBA" id="ARBA00022670"/>
    </source>
</evidence>
<dbReference type="RefSeq" id="WP_087134542.1">
    <property type="nucleotide sequence ID" value="NZ_FUKP01000067.1"/>
</dbReference>
<dbReference type="PANTHER" id="PTHR43066">
    <property type="entry name" value="RHOMBOID-RELATED PROTEIN"/>
    <property type="match status" value="1"/>
</dbReference>
<organism evidence="11 12">
    <name type="scientific">Micrococcus lylae</name>
    <dbReference type="NCBI Taxonomy" id="1273"/>
    <lineage>
        <taxon>Bacteria</taxon>
        <taxon>Bacillati</taxon>
        <taxon>Actinomycetota</taxon>
        <taxon>Actinomycetes</taxon>
        <taxon>Micrococcales</taxon>
        <taxon>Micrococcaceae</taxon>
        <taxon>Micrococcus</taxon>
    </lineage>
</organism>
<dbReference type="GO" id="GO:0006508">
    <property type="term" value="P:proteolysis"/>
    <property type="evidence" value="ECO:0007669"/>
    <property type="project" value="UniProtKB-KW"/>
</dbReference>
<feature type="transmembrane region" description="Helical" evidence="9">
    <location>
        <begin position="142"/>
        <end position="161"/>
    </location>
</feature>
<protein>
    <recommendedName>
        <fullName evidence="10">Peptidase S54 rhomboid domain-containing protein</fullName>
    </recommendedName>
</protein>
<feature type="transmembrane region" description="Helical" evidence="9">
    <location>
        <begin position="120"/>
        <end position="136"/>
    </location>
</feature>
<keyword evidence="4 9" id="KW-0812">Transmembrane</keyword>
<feature type="region of interest" description="Disordered" evidence="8">
    <location>
        <begin position="1"/>
        <end position="29"/>
    </location>
</feature>
<evidence type="ECO:0000256" key="4">
    <source>
        <dbReference type="ARBA" id="ARBA00022692"/>
    </source>
</evidence>
<accession>A0A1R4JSS7</accession>
<evidence type="ECO:0000256" key="7">
    <source>
        <dbReference type="ARBA" id="ARBA00023136"/>
    </source>
</evidence>
<evidence type="ECO:0000313" key="11">
    <source>
        <dbReference type="EMBL" id="SJN35039.1"/>
    </source>
</evidence>
<comment type="subcellular location">
    <subcellularLocation>
        <location evidence="1">Membrane</location>
        <topology evidence="1">Multi-pass membrane protein</topology>
    </subcellularLocation>
</comment>
<dbReference type="GO" id="GO:0004252">
    <property type="term" value="F:serine-type endopeptidase activity"/>
    <property type="evidence" value="ECO:0007669"/>
    <property type="project" value="InterPro"/>
</dbReference>
<evidence type="ECO:0000256" key="6">
    <source>
        <dbReference type="ARBA" id="ARBA00022989"/>
    </source>
</evidence>
<keyword evidence="3" id="KW-0645">Protease</keyword>
<evidence type="ECO:0000256" key="8">
    <source>
        <dbReference type="SAM" id="MobiDB-lite"/>
    </source>
</evidence>
<dbReference type="Gene3D" id="1.20.1540.10">
    <property type="entry name" value="Rhomboid-like"/>
    <property type="match status" value="1"/>
</dbReference>
<name>A0A1R4JSS7_9MICC</name>
<feature type="transmembrane region" description="Helical" evidence="9">
    <location>
        <begin position="41"/>
        <end position="73"/>
    </location>
</feature>
<feature type="compositionally biased region" description="Basic and acidic residues" evidence="8">
    <location>
        <begin position="1"/>
        <end position="11"/>
    </location>
</feature>
<comment type="similarity">
    <text evidence="2">Belongs to the peptidase S54 family.</text>
</comment>
<dbReference type="Pfam" id="PF01694">
    <property type="entry name" value="Rhomboid"/>
    <property type="match status" value="1"/>
</dbReference>
<feature type="transmembrane region" description="Helical" evidence="9">
    <location>
        <begin position="168"/>
        <end position="188"/>
    </location>
</feature>
<gene>
    <name evidence="11" type="ORF">FM125_10395</name>
</gene>
<feature type="transmembrane region" description="Helical" evidence="9">
    <location>
        <begin position="93"/>
        <end position="113"/>
    </location>
</feature>
<dbReference type="PANTHER" id="PTHR43066:SF1">
    <property type="entry name" value="RHOMBOID PROTEIN 2"/>
    <property type="match status" value="1"/>
</dbReference>
<dbReference type="SUPFAM" id="SSF144091">
    <property type="entry name" value="Rhomboid-like"/>
    <property type="match status" value="1"/>
</dbReference>
<dbReference type="AlphaFoldDB" id="A0A1R4JSS7"/>
<dbReference type="InterPro" id="IPR035952">
    <property type="entry name" value="Rhomboid-like_sf"/>
</dbReference>
<evidence type="ECO:0000256" key="9">
    <source>
        <dbReference type="SAM" id="Phobius"/>
    </source>
</evidence>
<dbReference type="InterPro" id="IPR022764">
    <property type="entry name" value="Peptidase_S54_rhomboid_dom"/>
</dbReference>
<feature type="transmembrane region" description="Helical" evidence="9">
    <location>
        <begin position="194"/>
        <end position="212"/>
    </location>
</feature>
<feature type="domain" description="Peptidase S54 rhomboid" evidence="10">
    <location>
        <begin position="81"/>
        <end position="212"/>
    </location>
</feature>
<evidence type="ECO:0000256" key="5">
    <source>
        <dbReference type="ARBA" id="ARBA00022801"/>
    </source>
</evidence>
<keyword evidence="7 9" id="KW-0472">Membrane</keyword>
<dbReference type="EMBL" id="FUKP01000067">
    <property type="protein sequence ID" value="SJN35039.1"/>
    <property type="molecule type" value="Genomic_DNA"/>
</dbReference>
<dbReference type="GO" id="GO:0016020">
    <property type="term" value="C:membrane"/>
    <property type="evidence" value="ECO:0007669"/>
    <property type="project" value="UniProtKB-SubCell"/>
</dbReference>
<keyword evidence="6 9" id="KW-1133">Transmembrane helix</keyword>
<proteinExistence type="inferred from homology"/>
<keyword evidence="5" id="KW-0378">Hydrolase</keyword>
<evidence type="ECO:0000313" key="12">
    <source>
        <dbReference type="Proteomes" id="UP000196230"/>
    </source>
</evidence>
<evidence type="ECO:0000256" key="2">
    <source>
        <dbReference type="ARBA" id="ARBA00009045"/>
    </source>
</evidence>
<evidence type="ECO:0000259" key="10">
    <source>
        <dbReference type="Pfam" id="PF01694"/>
    </source>
</evidence>
<dbReference type="Proteomes" id="UP000196230">
    <property type="component" value="Unassembled WGS sequence"/>
</dbReference>